<dbReference type="HOGENOM" id="CLU_115313_0_0_11"/>
<keyword evidence="1" id="KW-1133">Transmembrane helix</keyword>
<evidence type="ECO:0008006" key="4">
    <source>
        <dbReference type="Google" id="ProtNLM"/>
    </source>
</evidence>
<reference evidence="2 3" key="1">
    <citation type="submission" date="2013-09" db="EMBL/GenBank/DDBJ databases">
        <title>Complete genome sequence of Corynebacterium doosanense CAU 212(T) (=DSM 45436(T)), isolated from activated sludge.</title>
        <authorList>
            <person name="Schaffert L."/>
            <person name="Albersmeier A."/>
            <person name="Kalinowski J."/>
            <person name="Ruckert C."/>
        </authorList>
    </citation>
    <scope>NUCLEOTIDE SEQUENCE [LARGE SCALE GENOMIC DNA]</scope>
    <source>
        <strain evidence="2 3">CAU 212</strain>
    </source>
</reference>
<accession>A0A097IE74</accession>
<proteinExistence type="predicted"/>
<feature type="transmembrane region" description="Helical" evidence="1">
    <location>
        <begin position="21"/>
        <end position="41"/>
    </location>
</feature>
<dbReference type="AlphaFoldDB" id="A0A097IE74"/>
<dbReference type="Proteomes" id="UP000029914">
    <property type="component" value="Chromosome"/>
</dbReference>
<feature type="transmembrane region" description="Helical" evidence="1">
    <location>
        <begin position="53"/>
        <end position="73"/>
    </location>
</feature>
<keyword evidence="3" id="KW-1185">Reference proteome</keyword>
<name>A0A097IE74_9CORY</name>
<dbReference type="eggNOG" id="COG3428">
    <property type="taxonomic scope" value="Bacteria"/>
</dbReference>
<keyword evidence="1" id="KW-0812">Transmembrane</keyword>
<dbReference type="OrthoDB" id="4413216at2"/>
<keyword evidence="1" id="KW-0472">Membrane</keyword>
<dbReference type="EMBL" id="CP006764">
    <property type="protein sequence ID" value="AIT60429.1"/>
    <property type="molecule type" value="Genomic_DNA"/>
</dbReference>
<protein>
    <recommendedName>
        <fullName evidence="4">DUF304 domain-containing protein</fullName>
    </recommendedName>
</protein>
<dbReference type="STRING" id="558173.CDOO_03565"/>
<dbReference type="RefSeq" id="WP_018021147.1">
    <property type="nucleotide sequence ID" value="NZ_AQUX01000002.1"/>
</dbReference>
<gene>
    <name evidence="2" type="ORF">CDOO_03565</name>
</gene>
<evidence type="ECO:0000313" key="2">
    <source>
        <dbReference type="EMBL" id="AIT60429.1"/>
    </source>
</evidence>
<organism evidence="2 3">
    <name type="scientific">Corynebacterium doosanense CAU 212 = DSM 45436</name>
    <dbReference type="NCBI Taxonomy" id="558173"/>
    <lineage>
        <taxon>Bacteria</taxon>
        <taxon>Bacillati</taxon>
        <taxon>Actinomycetota</taxon>
        <taxon>Actinomycetes</taxon>
        <taxon>Mycobacteriales</taxon>
        <taxon>Corynebacteriaceae</taxon>
        <taxon>Corynebacterium</taxon>
    </lineage>
</organism>
<sequence length="157" mass="17611">MGLPRLGQGERVRADMTSPPGTVVFPFLEAVVTTGLVWMAVGYLDGPGSMIDPLLRNALVAVWAVLLVWRFLLPVVRERRRRFIVTDRRIIARAPSLKSRVDSIPLRDVHSVRRHKGGISVAVFGLDRPLYFPSVPRGKKVEGLIQQSLPGRQGYYR</sequence>
<evidence type="ECO:0000313" key="3">
    <source>
        <dbReference type="Proteomes" id="UP000029914"/>
    </source>
</evidence>
<evidence type="ECO:0000256" key="1">
    <source>
        <dbReference type="SAM" id="Phobius"/>
    </source>
</evidence>
<dbReference type="KEGG" id="cdo:CDOO_03565"/>